<dbReference type="Proteomes" id="UP000548476">
    <property type="component" value="Unassembled WGS sequence"/>
</dbReference>
<dbReference type="PANTHER" id="PTHR47992">
    <property type="entry name" value="PROTEIN PHOSPHATASE"/>
    <property type="match status" value="1"/>
</dbReference>
<evidence type="ECO:0000313" key="3">
    <source>
        <dbReference type="Proteomes" id="UP000548476"/>
    </source>
</evidence>
<dbReference type="SUPFAM" id="SSF81606">
    <property type="entry name" value="PP2C-like"/>
    <property type="match status" value="1"/>
</dbReference>
<dbReference type="InterPro" id="IPR036457">
    <property type="entry name" value="PPM-type-like_dom_sf"/>
</dbReference>
<feature type="domain" description="PPM-type phosphatase" evidence="1">
    <location>
        <begin position="3"/>
        <end position="235"/>
    </location>
</feature>
<organism evidence="2 3">
    <name type="scientific">Phytomonospora endophytica</name>
    <dbReference type="NCBI Taxonomy" id="714109"/>
    <lineage>
        <taxon>Bacteria</taxon>
        <taxon>Bacillati</taxon>
        <taxon>Actinomycetota</taxon>
        <taxon>Actinomycetes</taxon>
        <taxon>Micromonosporales</taxon>
        <taxon>Micromonosporaceae</taxon>
        <taxon>Phytomonospora</taxon>
    </lineage>
</organism>
<dbReference type="RefSeq" id="WP_184787022.1">
    <property type="nucleotide sequence ID" value="NZ_BONT01000045.1"/>
</dbReference>
<dbReference type="CDD" id="cd00143">
    <property type="entry name" value="PP2Cc"/>
    <property type="match status" value="1"/>
</dbReference>
<accession>A0A841FKP2</accession>
<dbReference type="SMART" id="SM00332">
    <property type="entry name" value="PP2Cc"/>
    <property type="match status" value="1"/>
</dbReference>
<name>A0A841FKP2_9ACTN</name>
<sequence>MISWRYAALTHHGLVRANNEDSMHAGRHLIAVADGVGGAEAGEVASALTIASISPVDEPQNVVEMADRLRDAVDIANDAIRLAGEEDPAIVGMGTTLTALLLVDGKLTIAHVGDSRAYRVREGEVTQLTRDDTYVQMLVDKGSITADEVFTHPHKSFVTKVLQGEPVQPHVRTITAAVGERYMVCSDGLPDAVPAELIEETLLADGTVRECADRLVELALEGGGPDNVTVIVGEVEEAAEPRKGFFARVFGR</sequence>
<gene>
    <name evidence="2" type="ORF">HNR73_001982</name>
</gene>
<evidence type="ECO:0000259" key="1">
    <source>
        <dbReference type="PROSITE" id="PS51746"/>
    </source>
</evidence>
<dbReference type="PROSITE" id="PS51746">
    <property type="entry name" value="PPM_2"/>
    <property type="match status" value="1"/>
</dbReference>
<dbReference type="SMART" id="SM00331">
    <property type="entry name" value="PP2C_SIG"/>
    <property type="match status" value="1"/>
</dbReference>
<evidence type="ECO:0000313" key="2">
    <source>
        <dbReference type="EMBL" id="MBB6034132.1"/>
    </source>
</evidence>
<comment type="caution">
    <text evidence="2">The sequence shown here is derived from an EMBL/GenBank/DDBJ whole genome shotgun (WGS) entry which is preliminary data.</text>
</comment>
<dbReference type="Gene3D" id="3.60.40.10">
    <property type="entry name" value="PPM-type phosphatase domain"/>
    <property type="match status" value="1"/>
</dbReference>
<dbReference type="EMBL" id="JACHGT010000004">
    <property type="protein sequence ID" value="MBB6034132.1"/>
    <property type="molecule type" value="Genomic_DNA"/>
</dbReference>
<proteinExistence type="predicted"/>
<dbReference type="InterPro" id="IPR001932">
    <property type="entry name" value="PPM-type_phosphatase-like_dom"/>
</dbReference>
<dbReference type="InterPro" id="IPR015655">
    <property type="entry name" value="PP2C"/>
</dbReference>
<dbReference type="GO" id="GO:0004722">
    <property type="term" value="F:protein serine/threonine phosphatase activity"/>
    <property type="evidence" value="ECO:0007669"/>
    <property type="project" value="InterPro"/>
</dbReference>
<keyword evidence="3" id="KW-1185">Reference proteome</keyword>
<dbReference type="AlphaFoldDB" id="A0A841FKP2"/>
<dbReference type="Pfam" id="PF13672">
    <property type="entry name" value="PP2C_2"/>
    <property type="match status" value="1"/>
</dbReference>
<reference evidence="2 3" key="1">
    <citation type="submission" date="2020-08" db="EMBL/GenBank/DDBJ databases">
        <title>Genomic Encyclopedia of Type Strains, Phase IV (KMG-IV): sequencing the most valuable type-strain genomes for metagenomic binning, comparative biology and taxonomic classification.</title>
        <authorList>
            <person name="Goeker M."/>
        </authorList>
    </citation>
    <scope>NUCLEOTIDE SEQUENCE [LARGE SCALE GENOMIC DNA]</scope>
    <source>
        <strain evidence="2 3">YIM 65646</strain>
    </source>
</reference>
<protein>
    <submittedName>
        <fullName evidence="2">Serine/threonine protein phosphatase PrpC</fullName>
    </submittedName>
</protein>